<evidence type="ECO:0000259" key="7">
    <source>
        <dbReference type="PROSITE" id="PS50013"/>
    </source>
</evidence>
<dbReference type="SUPFAM" id="SSF54160">
    <property type="entry name" value="Chromo domain-like"/>
    <property type="match status" value="1"/>
</dbReference>
<dbReference type="InterPro" id="IPR033773">
    <property type="entry name" value="CBX7_C"/>
</dbReference>
<sequence>MELSAVGERVFAAESIIKRRIRKGRLEYLVKWKGWSPKYSTWEPEENILDSRLFVAFEQRERERELYGPKKRGPKPKTFLLKAQAKEKVKSYDFRSESVRGMHISYPTPEPVATPRAREGLRAVVPTIFPPSTVNRGESVRVQPPELCSRDLRVPPLPAGPDALHFPKKRGPKPQCASRTAPRPGGVPVGQGGGGGAGEPQTRPVRQGEELRLLRVSNHGLGQRPHRHHHHHHHYHHHSAPGGSYRRLYDRGLHTHRRDTQTPRTQDGCSHAAPLKPASSTNPRRPTQLPLLDKPYLLDKPSPSPLDLDLDEVTWRPCLSSVEKVLVTDVTSNFLTVTIKESSTSQGFFRAKR</sequence>
<dbReference type="Pfam" id="PF17218">
    <property type="entry name" value="CBX7_C"/>
    <property type="match status" value="1"/>
</dbReference>
<comment type="subcellular location">
    <subcellularLocation>
        <location evidence="1">Nucleus</location>
    </subcellularLocation>
</comment>
<dbReference type="PANTHER" id="PTHR46389">
    <property type="entry name" value="POLYCOMB GROUP PROTEIN PC"/>
    <property type="match status" value="1"/>
</dbReference>
<dbReference type="GO" id="GO:0000785">
    <property type="term" value="C:chromatin"/>
    <property type="evidence" value="ECO:0007669"/>
    <property type="project" value="TreeGrafter"/>
</dbReference>
<keyword evidence="4" id="KW-0804">Transcription</keyword>
<proteinExistence type="predicted"/>
<feature type="compositionally biased region" description="Basic and acidic residues" evidence="6">
    <location>
        <begin position="247"/>
        <end position="261"/>
    </location>
</feature>
<accession>Q4T358</accession>
<dbReference type="InterPro" id="IPR016197">
    <property type="entry name" value="Chromo-like_dom_sf"/>
</dbReference>
<dbReference type="InterPro" id="IPR000953">
    <property type="entry name" value="Chromo/chromo_shadow_dom"/>
</dbReference>
<comment type="caution">
    <text evidence="8">The sequence shown here is derived from an EMBL/GenBank/DDBJ whole genome shotgun (WGS) entry which is preliminary data.</text>
</comment>
<dbReference type="SMART" id="SM00298">
    <property type="entry name" value="CHROMO"/>
    <property type="match status" value="1"/>
</dbReference>
<evidence type="ECO:0000256" key="2">
    <source>
        <dbReference type="ARBA" id="ARBA00022491"/>
    </source>
</evidence>
<dbReference type="InterPro" id="IPR023779">
    <property type="entry name" value="Chromodomain_CS"/>
</dbReference>
<dbReference type="InterPro" id="IPR017984">
    <property type="entry name" value="Chromo_dom_subgr"/>
</dbReference>
<reference evidence="8" key="2">
    <citation type="submission" date="2004-02" db="EMBL/GenBank/DDBJ databases">
        <authorList>
            <consortium name="Genoscope"/>
            <consortium name="Whitehead Institute Centre for Genome Research"/>
        </authorList>
    </citation>
    <scope>NUCLEOTIDE SEQUENCE</scope>
</reference>
<dbReference type="KEGG" id="tng:GSTEN00007993G001"/>
<dbReference type="OrthoDB" id="1918685at2759"/>
<dbReference type="EMBL" id="CAAE01010117">
    <property type="protein sequence ID" value="CAF92674.1"/>
    <property type="molecule type" value="Genomic_DNA"/>
</dbReference>
<dbReference type="Pfam" id="PF00385">
    <property type="entry name" value="Chromo"/>
    <property type="match status" value="1"/>
</dbReference>
<keyword evidence="2" id="KW-0678">Repressor</keyword>
<dbReference type="PROSITE" id="PS50013">
    <property type="entry name" value="CHROMO_2"/>
    <property type="match status" value="1"/>
</dbReference>
<feature type="compositionally biased region" description="Basic residues" evidence="6">
    <location>
        <begin position="224"/>
        <end position="239"/>
    </location>
</feature>
<evidence type="ECO:0000313" key="8">
    <source>
        <dbReference type="EMBL" id="CAF92674.1"/>
    </source>
</evidence>
<reference evidence="8" key="1">
    <citation type="journal article" date="2004" name="Nature">
        <title>Genome duplication in the teleost fish Tetraodon nigroviridis reveals the early vertebrate proto-karyotype.</title>
        <authorList>
            <person name="Jaillon O."/>
            <person name="Aury J.-M."/>
            <person name="Brunet F."/>
            <person name="Petit J.-L."/>
            <person name="Stange-Thomann N."/>
            <person name="Mauceli E."/>
            <person name="Bouneau L."/>
            <person name="Fischer C."/>
            <person name="Ozouf-Costaz C."/>
            <person name="Bernot A."/>
            <person name="Nicaud S."/>
            <person name="Jaffe D."/>
            <person name="Fisher S."/>
            <person name="Lutfalla G."/>
            <person name="Dossat C."/>
            <person name="Segurens B."/>
            <person name="Dasilva C."/>
            <person name="Salanoubat M."/>
            <person name="Levy M."/>
            <person name="Boudet N."/>
            <person name="Castellano S."/>
            <person name="Anthouard V."/>
            <person name="Jubin C."/>
            <person name="Castelli V."/>
            <person name="Katinka M."/>
            <person name="Vacherie B."/>
            <person name="Biemont C."/>
            <person name="Skalli Z."/>
            <person name="Cattolico L."/>
            <person name="Poulain J."/>
            <person name="De Berardinis V."/>
            <person name="Cruaud C."/>
            <person name="Duprat S."/>
            <person name="Brottier P."/>
            <person name="Coutanceau J.-P."/>
            <person name="Gouzy J."/>
            <person name="Parra G."/>
            <person name="Lardier G."/>
            <person name="Chapple C."/>
            <person name="McKernan K.J."/>
            <person name="McEwan P."/>
            <person name="Bosak S."/>
            <person name="Kellis M."/>
            <person name="Volff J.-N."/>
            <person name="Guigo R."/>
            <person name="Zody M.C."/>
            <person name="Mesirov J."/>
            <person name="Lindblad-Toh K."/>
            <person name="Birren B."/>
            <person name="Nusbaum C."/>
            <person name="Kahn D."/>
            <person name="Robinson-Rechavi M."/>
            <person name="Laudet V."/>
            <person name="Schachter V."/>
            <person name="Quetier F."/>
            <person name="Saurin W."/>
            <person name="Scarpelli C."/>
            <person name="Wincker P."/>
            <person name="Lander E.S."/>
            <person name="Weissenbach J."/>
            <person name="Roest Crollius H."/>
        </authorList>
    </citation>
    <scope>NUCLEOTIDE SEQUENCE [LARGE SCALE GENOMIC DNA]</scope>
</reference>
<organism evidence="8">
    <name type="scientific">Tetraodon nigroviridis</name>
    <name type="common">Spotted green pufferfish</name>
    <name type="synonym">Chelonodon nigroviridis</name>
    <dbReference type="NCBI Taxonomy" id="99883"/>
    <lineage>
        <taxon>Eukaryota</taxon>
        <taxon>Metazoa</taxon>
        <taxon>Chordata</taxon>
        <taxon>Craniata</taxon>
        <taxon>Vertebrata</taxon>
        <taxon>Euteleostomi</taxon>
        <taxon>Actinopterygii</taxon>
        <taxon>Neopterygii</taxon>
        <taxon>Teleostei</taxon>
        <taxon>Neoteleostei</taxon>
        <taxon>Acanthomorphata</taxon>
        <taxon>Eupercaria</taxon>
        <taxon>Tetraodontiformes</taxon>
        <taxon>Tetradontoidea</taxon>
        <taxon>Tetraodontidae</taxon>
        <taxon>Tetraodon</taxon>
    </lineage>
</organism>
<gene>
    <name evidence="8" type="ORF">GSTENG00007993001</name>
</gene>
<dbReference type="InterPro" id="IPR052458">
    <property type="entry name" value="PcG_PRC1-like_component"/>
</dbReference>
<keyword evidence="3" id="KW-0805">Transcription regulation</keyword>
<evidence type="ECO:0000256" key="6">
    <source>
        <dbReference type="SAM" id="MobiDB-lite"/>
    </source>
</evidence>
<dbReference type="CDD" id="cd18648">
    <property type="entry name" value="CD_Cbx6"/>
    <property type="match status" value="1"/>
</dbReference>
<dbReference type="GO" id="GO:0003682">
    <property type="term" value="F:chromatin binding"/>
    <property type="evidence" value="ECO:0007669"/>
    <property type="project" value="TreeGrafter"/>
</dbReference>
<evidence type="ECO:0000256" key="1">
    <source>
        <dbReference type="ARBA" id="ARBA00004123"/>
    </source>
</evidence>
<feature type="domain" description="Chromo" evidence="7">
    <location>
        <begin position="11"/>
        <end position="69"/>
    </location>
</feature>
<dbReference type="FunFam" id="2.40.50.40:FF:000006">
    <property type="entry name" value="Chromobox protein homolog 7"/>
    <property type="match status" value="1"/>
</dbReference>
<dbReference type="AlphaFoldDB" id="Q4T358"/>
<dbReference type="InterPro" id="IPR023780">
    <property type="entry name" value="Chromo_domain"/>
</dbReference>
<dbReference type="GO" id="GO:0000122">
    <property type="term" value="P:negative regulation of transcription by RNA polymerase II"/>
    <property type="evidence" value="ECO:0007669"/>
    <property type="project" value="TreeGrafter"/>
</dbReference>
<dbReference type="PANTHER" id="PTHR46389:SF1">
    <property type="entry name" value="CHROMOBOX PROTEIN HOMOLOG 8"/>
    <property type="match status" value="1"/>
</dbReference>
<feature type="region of interest" description="Disordered" evidence="6">
    <location>
        <begin position="149"/>
        <end position="205"/>
    </location>
</feature>
<feature type="region of interest" description="Disordered" evidence="6">
    <location>
        <begin position="221"/>
        <end position="290"/>
    </location>
</feature>
<dbReference type="GO" id="GO:0035102">
    <property type="term" value="C:PRC1 complex"/>
    <property type="evidence" value="ECO:0007669"/>
    <property type="project" value="TreeGrafter"/>
</dbReference>
<evidence type="ECO:0000256" key="5">
    <source>
        <dbReference type="ARBA" id="ARBA00023242"/>
    </source>
</evidence>
<dbReference type="PROSITE" id="PS00598">
    <property type="entry name" value="CHROMO_1"/>
    <property type="match status" value="1"/>
</dbReference>
<evidence type="ECO:0000256" key="3">
    <source>
        <dbReference type="ARBA" id="ARBA00023015"/>
    </source>
</evidence>
<name>Q4T358_TETNG</name>
<protein>
    <submittedName>
        <fullName evidence="8">(spotted green pufferfish) hypothetical protein</fullName>
    </submittedName>
</protein>
<evidence type="ECO:0000256" key="4">
    <source>
        <dbReference type="ARBA" id="ARBA00023163"/>
    </source>
</evidence>
<dbReference type="PRINTS" id="PR00504">
    <property type="entry name" value="CHROMODOMAIN"/>
</dbReference>
<dbReference type="Gene3D" id="2.40.50.40">
    <property type="match status" value="1"/>
</dbReference>
<keyword evidence="5" id="KW-0539">Nucleus</keyword>
<feature type="compositionally biased region" description="Gly residues" evidence="6">
    <location>
        <begin position="187"/>
        <end position="198"/>
    </location>
</feature>